<feature type="domain" description="Glycosyltransferase subfamily 4-like N-terminal" evidence="2">
    <location>
        <begin position="13"/>
        <end position="156"/>
    </location>
</feature>
<dbReference type="GO" id="GO:1901135">
    <property type="term" value="P:carbohydrate derivative metabolic process"/>
    <property type="evidence" value="ECO:0007669"/>
    <property type="project" value="UniProtKB-ARBA"/>
</dbReference>
<organism evidence="3">
    <name type="scientific">Rouxiella sp. WC2420</name>
    <dbReference type="NCBI Taxonomy" id="3234145"/>
    <lineage>
        <taxon>Bacteria</taxon>
        <taxon>Pseudomonadati</taxon>
        <taxon>Pseudomonadota</taxon>
        <taxon>Gammaproteobacteria</taxon>
        <taxon>Enterobacterales</taxon>
        <taxon>Yersiniaceae</taxon>
        <taxon>Rouxiella</taxon>
    </lineage>
</organism>
<dbReference type="SUPFAM" id="SSF53756">
    <property type="entry name" value="UDP-Glycosyltransferase/glycogen phosphorylase"/>
    <property type="match status" value="1"/>
</dbReference>
<proteinExistence type="predicted"/>
<dbReference type="GO" id="GO:0016757">
    <property type="term" value="F:glycosyltransferase activity"/>
    <property type="evidence" value="ECO:0007669"/>
    <property type="project" value="UniProtKB-KW"/>
</dbReference>
<dbReference type="InterPro" id="IPR001296">
    <property type="entry name" value="Glyco_trans_1"/>
</dbReference>
<name>A0AB39VPA3_9GAMM</name>
<dbReference type="EC" id="2.4.-.-" evidence="3"/>
<keyword evidence="3" id="KW-0808">Transferase</keyword>
<dbReference type="PANTHER" id="PTHR12526">
    <property type="entry name" value="GLYCOSYLTRANSFERASE"/>
    <property type="match status" value="1"/>
</dbReference>
<dbReference type="EMBL" id="CP165628">
    <property type="protein sequence ID" value="XDU71514.1"/>
    <property type="molecule type" value="Genomic_DNA"/>
</dbReference>
<reference evidence="3" key="1">
    <citation type="submission" date="2024-07" db="EMBL/GenBank/DDBJ databases">
        <authorList>
            <person name="Biller S.J."/>
        </authorList>
    </citation>
    <scope>NUCLEOTIDE SEQUENCE</scope>
    <source>
        <strain evidence="3">WC2420</strain>
    </source>
</reference>
<evidence type="ECO:0000313" key="3">
    <source>
        <dbReference type="EMBL" id="XDU71514.1"/>
    </source>
</evidence>
<dbReference type="Pfam" id="PF00534">
    <property type="entry name" value="Glycos_transf_1"/>
    <property type="match status" value="1"/>
</dbReference>
<feature type="domain" description="Glycosyl transferase family 1" evidence="1">
    <location>
        <begin position="178"/>
        <end position="332"/>
    </location>
</feature>
<dbReference type="InterPro" id="IPR028098">
    <property type="entry name" value="Glyco_trans_4-like_N"/>
</dbReference>
<gene>
    <name evidence="3" type="ORF">AB3G37_18485</name>
</gene>
<dbReference type="RefSeq" id="WP_369788744.1">
    <property type="nucleotide sequence ID" value="NZ_CP165628.1"/>
</dbReference>
<dbReference type="CDD" id="cd03801">
    <property type="entry name" value="GT4_PimA-like"/>
    <property type="match status" value="1"/>
</dbReference>
<dbReference type="Pfam" id="PF13439">
    <property type="entry name" value="Glyco_transf_4"/>
    <property type="match status" value="1"/>
</dbReference>
<dbReference type="AlphaFoldDB" id="A0AB39VPA3"/>
<evidence type="ECO:0000259" key="2">
    <source>
        <dbReference type="Pfam" id="PF13439"/>
    </source>
</evidence>
<sequence>MKIHYLVTSLETGGAEFAIPDIVQTLEKLGHQVSIIACEPRDLGAAVRLTEAGLTYRLLAKRRRSLPIILGSYLATIFLDRPDVIWTSLSWGTVIGQLAGRILNIPVVSFKHSASVRFHTYWLRKMSRLWIGDSQTVVRFLRDEMHIPAQQIMPWPFFCSNPQAPQANPWDGQSVLQLGSVGRLHEVKNYALLIDALAAFLNKHPQLASHIRLTILGDGPEREALQAKIEQHDLQEVVSLPGFSGEVECFLAGLHVYVQTSRYEGMCIAAHEAMNAALPVIATPVGELREAVLEGQTGFILEGDLTAAFIDVLERIFAQPAALRQYGQQARQYVLNRFSRELYTQAAASITANITASLGDKLHYQTSTK</sequence>
<dbReference type="Gene3D" id="3.40.50.2000">
    <property type="entry name" value="Glycogen Phosphorylase B"/>
    <property type="match status" value="2"/>
</dbReference>
<evidence type="ECO:0000259" key="1">
    <source>
        <dbReference type="Pfam" id="PF00534"/>
    </source>
</evidence>
<accession>A0AB39VPA3</accession>
<protein>
    <submittedName>
        <fullName evidence="3">Glycosyltransferase family 4 protein</fullName>
        <ecNumber evidence="3">2.4.-.-</ecNumber>
    </submittedName>
</protein>
<keyword evidence="3" id="KW-0328">Glycosyltransferase</keyword>